<proteinExistence type="predicted"/>
<gene>
    <name evidence="1" type="ORF">IAD41_00405</name>
</gene>
<name>A0A9D1K2M1_9BACT</name>
<dbReference type="AlphaFoldDB" id="A0A9D1K2M1"/>
<reference evidence="1" key="2">
    <citation type="journal article" date="2021" name="PeerJ">
        <title>Extensive microbial diversity within the chicken gut microbiome revealed by metagenomics and culture.</title>
        <authorList>
            <person name="Gilroy R."/>
            <person name="Ravi A."/>
            <person name="Getino M."/>
            <person name="Pursley I."/>
            <person name="Horton D.L."/>
            <person name="Alikhan N.F."/>
            <person name="Baker D."/>
            <person name="Gharbi K."/>
            <person name="Hall N."/>
            <person name="Watson M."/>
            <person name="Adriaenssens E.M."/>
            <person name="Foster-Nyarko E."/>
            <person name="Jarju S."/>
            <person name="Secka A."/>
            <person name="Antonio M."/>
            <person name="Oren A."/>
            <person name="Chaudhuri R.R."/>
            <person name="La Ragione R."/>
            <person name="Hildebrand F."/>
            <person name="Pallen M.J."/>
        </authorList>
    </citation>
    <scope>NUCLEOTIDE SEQUENCE</scope>
    <source>
        <strain evidence="1">CHK152-2994</strain>
    </source>
</reference>
<comment type="caution">
    <text evidence="1">The sequence shown here is derived from an EMBL/GenBank/DDBJ whole genome shotgun (WGS) entry which is preliminary data.</text>
</comment>
<dbReference type="EMBL" id="DVJO01000011">
    <property type="protein sequence ID" value="HIS82060.1"/>
    <property type="molecule type" value="Genomic_DNA"/>
</dbReference>
<accession>A0A9D1K2M1</accession>
<dbReference type="Proteomes" id="UP000824139">
    <property type="component" value="Unassembled WGS sequence"/>
</dbReference>
<organism evidence="1 2">
    <name type="scientific">Candidatus Scatenecus faecavium</name>
    <dbReference type="NCBI Taxonomy" id="2840915"/>
    <lineage>
        <taxon>Bacteria</taxon>
        <taxon>Candidatus Scatenecus</taxon>
    </lineage>
</organism>
<sequence>MSINVSNLSMTKVIEFLEKCFTNITNLNQHTATSEIDGVETNISCDFEPISIDFKDITMDFNETAIELPEIELGLAS</sequence>
<evidence type="ECO:0000313" key="1">
    <source>
        <dbReference type="EMBL" id="HIS82060.1"/>
    </source>
</evidence>
<protein>
    <submittedName>
        <fullName evidence="1">Uncharacterized protein</fullName>
    </submittedName>
</protein>
<evidence type="ECO:0000313" key="2">
    <source>
        <dbReference type="Proteomes" id="UP000824139"/>
    </source>
</evidence>
<reference evidence="1" key="1">
    <citation type="submission" date="2020-10" db="EMBL/GenBank/DDBJ databases">
        <authorList>
            <person name="Gilroy R."/>
        </authorList>
    </citation>
    <scope>NUCLEOTIDE SEQUENCE</scope>
    <source>
        <strain evidence="1">CHK152-2994</strain>
    </source>
</reference>